<gene>
    <name evidence="4" type="ORF">RHGRI_028201</name>
</gene>
<keyword evidence="5" id="KW-1185">Reference proteome</keyword>
<dbReference type="GO" id="GO:0060147">
    <property type="term" value="P:regulation of post-transcriptional gene silencing"/>
    <property type="evidence" value="ECO:0007669"/>
    <property type="project" value="InterPro"/>
</dbReference>
<dbReference type="Proteomes" id="UP000823749">
    <property type="component" value="Chromosome 10"/>
</dbReference>
<accession>A0AAV6II58</accession>
<sequence>MDSYSSLLDRTRAPHLSLQKFAVISIFEKLRSSPPPLNPDSDPGRDAVTQCLRSASPAVVDQSVRELCRLVKDSKLDLSRALLELQSVLEGCESRFVDVFVKGLGFLVRYGFRQDSYIIFATGFMVYGLQVLSCRREVQSELVQQVLLFIVQNKRFGMVEVCDFLRSFMYFLIIRKPYSASLSMFLKDLITSMVSMCCSFPLEALPLIKLLVGCLKSFTAVEADEFRNIHYFVDYIADAYVVVLRNLVKTGLQVHEAQLCVVELLETVFSLFPDMHKHSGGVEPVVEVWKRLVCGQKELGLSYIPELSRVTLSLFITLIQSEFEHQQLSILKLLIFLFKWKSENDFADALGLREELLFVFPIINLVSSPSKSVKQAAIDLLSTMKKLSVSLPVARKKELIVQGKFPPVSRAGDIIFRLLQHLWFQDQPSLSSSFFLNFGPNDGTSINNMHNVPKTWTSQLREYALWIVERRKSSLPISQSQEIFLAEMPLLLSAIASVLVMHDKLGSSAVDLLAVVSIMDPKLGVPLLLTVLYYNNILSGKDRDSSFHKMLLKLLGMLPSLASHPLMIPLILQTILPMLQKDAKPVLYATGTRLLCKAWEINDRVFGSLQGVLLPKSFNQFMSQRNICISMAASVLDVCRKNPDRGVDLILSVSVGGEHIASSFLISPLNQQACIESEDPIIQALGFQSLSHLCEADVIDFYTAWDVVSNHVLDSLGNPHVSHRACLLLRWGAMDAEAYPEAAGNVIQILWNVGTSKHSDRGSLWAKARVSAFEALTQYEVPHIQKSLPDFKKWSMELLISETDPDVLRAMEVFEVKIINYEHITRRRSVKEKRVAGNKIEKLLDVFPQVIFASGNISGARKLPGAALFCLPLTSKDGNRGNQKLQALQDVHAEYENAVVEIAASLQLSRNILIALLSLQSWKPFMQRWMRDSVILLDAKATSTVLDKASKAANGIFKIMRRIAEESIPRSAENIALALGAFCEVLPQSAHAVKSTASKFLLGWLFQYEHEHRQWSAAVSLGLISSCLHVTDHKQKFQNIKALIEVASCSRSTLVKGACGVGLGFSCQDLLTRVEAYDDSNLEKETHKIQEVEILGRIVRVLSQMMCKLSPSLFDLLESISVYFPLATDDTDPYLTAESLDENCNGLEEDIWGIAGLVLGLGSSIGAIYRSGAHDVVHKIKAFIISWISNSNPLVQNSFGSEALDIVFSVGCCLALPSVVAFCQRVELINDTELDHLVSGLKELISEVLSVKKSCAFRQSLLMASCVGAGSLLACISNEGVHSLEVELVKDLLALFRECYSNPHPPLIPMGGMLGVVNALGAGAGTVVHNYPSTTLQIAYGQMDSFHIVGPLQASPVLEAQLTALIQDMFLVAQNSDDHQLQQHAAWAVSFLRHHLWFREFHKVDVSFPSNAAGQKSVSQNLPHDGVVMELSLWLMHLNYPGTGTFSHVNTVATVIRCLSQAPRLPALDWGAIVRRCMKYEGQVAELSSPNLAPKRGILREECLQLSLAHAKQLDPLLSFLDELSDLSRFRTLEISLQSWFLSHLADLIKVFSGSRLEKLFNDVAHFFSSLLSNQVCNVEHKSSLRVSCWNGLYLCINETSLNSEVYVPIMEHCMEALFSSLPILHSAPASEGMELVHSVEWSAAVRCLARARQGWLFNLLQVFQIVILFVIIDTDALLNEEEACFKIICSVPSAWVKYDNVNCFWCHVQVPEGKIEERDRDFSEVAKKTRAKARLIKIGSIPLSDLGKLKAYLLNTKSDGIWDVLVDVVSALQHVEGRIKRQWLLDAVEISCVTCYPSTALQFLGLLCGSFSKYMPLLVLDPVTVLSDLPVTLSSLLSDNTSWGVAAESVVSYLWASTERIYDWERGFDTPTPYPPIDDSERDMAVFLLRQMKRSFINPITQILRASTNSLSTSEPTLNPIFTSKFSFSSLSPSPNSSLQTQTASLTKSISNPLYSFLPPTQNPNKIVDLISSNLKQHNTHISIVHEDLQGLVPHLGPNEISRVLLRCQSDSSAALTFFNWVKNDLGLKPSTRHYCILVHILAWSRNFSKATTLLSELVELNRGLDVDVFRSLVVCVDECNWVPVTFDMLVKAYVKAGMVQEGLKAFREMVKLGFVPNVVALNRLLDGLLKSNYTDECWEIYEEMGRIGIHPNTHTFNILTHVFCKGGDVDKVNEFLEKIEEEGFDPDIVTYNTLIDSYCKRGRLKDAFYLYKIMYRRGVLPDLVSYTTLMNGLCKEGKVRQAHQLLHRMVHRGLTPDLMTYNTLICGYSKEGMMHESRSLLLEMVGNRICPDNFTSWILVEGYAKEGRLLSALNVIVELQRFRVSICRDIYDYLIVALCKENRPYAAKELLERMSQSGHEPKDEIYNELIYSLCTCNFVEEALLLKAEMVCKDMKPNLIAYKALISCLCRLDRSVEGESLMSEMVDCGMNPDIEICRALVYGLCKERKLDKAESLVGLIAKEFQIYDTECCNALLKVLCEAGDAGKLMELQDRMLKVNFLAIELEDEESSDTEHFQLICLSQHIVEMRWYLQMLNAGNLRDCGSCSDPATEASRGLGSRV</sequence>
<evidence type="ECO:0000259" key="3">
    <source>
        <dbReference type="Pfam" id="PF12530"/>
    </source>
</evidence>
<feature type="domain" description="DUF3730" evidence="3">
    <location>
        <begin position="545"/>
        <end position="776"/>
    </location>
</feature>
<feature type="repeat" description="PPR" evidence="2">
    <location>
        <begin position="2189"/>
        <end position="2223"/>
    </location>
</feature>
<evidence type="ECO:0000256" key="1">
    <source>
        <dbReference type="ARBA" id="ARBA00022737"/>
    </source>
</evidence>
<proteinExistence type="predicted"/>
<dbReference type="InterPro" id="IPR016024">
    <property type="entry name" value="ARM-type_fold"/>
</dbReference>
<dbReference type="Pfam" id="PF13041">
    <property type="entry name" value="PPR_2"/>
    <property type="match status" value="3"/>
</dbReference>
<keyword evidence="1" id="KW-0677">Repeat</keyword>
<feature type="repeat" description="PPR" evidence="2">
    <location>
        <begin position="2084"/>
        <end position="2118"/>
    </location>
</feature>
<feature type="domain" description="DUF3730" evidence="3">
    <location>
        <begin position="82"/>
        <end position="347"/>
    </location>
</feature>
<dbReference type="PANTHER" id="PTHR16212">
    <property type="entry name" value="FOCADHESIN FAMILY MEMBER"/>
    <property type="match status" value="1"/>
</dbReference>
<evidence type="ECO:0000256" key="2">
    <source>
        <dbReference type="PROSITE-ProRule" id="PRU00708"/>
    </source>
</evidence>
<dbReference type="SUPFAM" id="SSF48371">
    <property type="entry name" value="ARM repeat"/>
    <property type="match status" value="2"/>
</dbReference>
<feature type="repeat" description="PPR" evidence="2">
    <location>
        <begin position="2154"/>
        <end position="2188"/>
    </location>
</feature>
<dbReference type="PROSITE" id="PS51375">
    <property type="entry name" value="PPR"/>
    <property type="match status" value="10"/>
</dbReference>
<feature type="repeat" description="PPR" evidence="2">
    <location>
        <begin position="2364"/>
        <end position="2398"/>
    </location>
</feature>
<feature type="repeat" description="PPR" evidence="2">
    <location>
        <begin position="2119"/>
        <end position="2153"/>
    </location>
</feature>
<dbReference type="Pfam" id="PF12530">
    <property type="entry name" value="DUF3730"/>
    <property type="match status" value="2"/>
</dbReference>
<evidence type="ECO:0000313" key="4">
    <source>
        <dbReference type="EMBL" id="KAG5527218.1"/>
    </source>
</evidence>
<dbReference type="Gene3D" id="1.25.40.10">
    <property type="entry name" value="Tetratricopeptide repeat domain"/>
    <property type="match status" value="3"/>
</dbReference>
<reference evidence="4" key="1">
    <citation type="submission" date="2020-08" db="EMBL/GenBank/DDBJ databases">
        <title>Plant Genome Project.</title>
        <authorList>
            <person name="Zhang R.-G."/>
        </authorList>
    </citation>
    <scope>NUCLEOTIDE SEQUENCE</scope>
    <source>
        <strain evidence="4">WSP0</strain>
        <tissue evidence="4">Leaf</tissue>
    </source>
</reference>
<dbReference type="PANTHER" id="PTHR16212:SF4">
    <property type="entry name" value="FOCADHESIN"/>
    <property type="match status" value="1"/>
</dbReference>
<evidence type="ECO:0000313" key="5">
    <source>
        <dbReference type="Proteomes" id="UP000823749"/>
    </source>
</evidence>
<dbReference type="EMBL" id="JACTNZ010000010">
    <property type="protein sequence ID" value="KAG5527218.1"/>
    <property type="molecule type" value="Genomic_DNA"/>
</dbReference>
<feature type="repeat" description="PPR" evidence="2">
    <location>
        <begin position="2329"/>
        <end position="2363"/>
    </location>
</feature>
<feature type="repeat" description="PPR" evidence="2">
    <location>
        <begin position="2224"/>
        <end position="2258"/>
    </location>
</feature>
<comment type="caution">
    <text evidence="4">The sequence shown here is derived from an EMBL/GenBank/DDBJ whole genome shotgun (WGS) entry which is preliminary data.</text>
</comment>
<feature type="repeat" description="PPR" evidence="2">
    <location>
        <begin position="2469"/>
        <end position="2503"/>
    </location>
</feature>
<dbReference type="InterPro" id="IPR002885">
    <property type="entry name" value="PPR_rpt"/>
</dbReference>
<feature type="repeat" description="PPR" evidence="2">
    <location>
        <begin position="2259"/>
        <end position="2293"/>
    </location>
</feature>
<dbReference type="InterPro" id="IPR022542">
    <property type="entry name" value="FOCAD/RST1_DUF3730"/>
</dbReference>
<dbReference type="InterPro" id="IPR045163">
    <property type="entry name" value="Focadhesin/RST1"/>
</dbReference>
<dbReference type="InterPro" id="IPR011990">
    <property type="entry name" value="TPR-like_helical_dom_sf"/>
</dbReference>
<organism evidence="4 5">
    <name type="scientific">Rhododendron griersonianum</name>
    <dbReference type="NCBI Taxonomy" id="479676"/>
    <lineage>
        <taxon>Eukaryota</taxon>
        <taxon>Viridiplantae</taxon>
        <taxon>Streptophyta</taxon>
        <taxon>Embryophyta</taxon>
        <taxon>Tracheophyta</taxon>
        <taxon>Spermatophyta</taxon>
        <taxon>Magnoliopsida</taxon>
        <taxon>eudicotyledons</taxon>
        <taxon>Gunneridae</taxon>
        <taxon>Pentapetalae</taxon>
        <taxon>asterids</taxon>
        <taxon>Ericales</taxon>
        <taxon>Ericaceae</taxon>
        <taxon>Ericoideae</taxon>
        <taxon>Rhodoreae</taxon>
        <taxon>Rhododendron</taxon>
    </lineage>
</organism>
<dbReference type="NCBIfam" id="TIGR00756">
    <property type="entry name" value="PPR"/>
    <property type="match status" value="7"/>
</dbReference>
<feature type="repeat" description="PPR" evidence="2">
    <location>
        <begin position="2399"/>
        <end position="2433"/>
    </location>
</feature>
<name>A0AAV6II58_9ERIC</name>
<dbReference type="Pfam" id="PF01535">
    <property type="entry name" value="PPR"/>
    <property type="match status" value="3"/>
</dbReference>
<protein>
    <recommendedName>
        <fullName evidence="3">DUF3730 domain-containing protein</fullName>
    </recommendedName>
</protein>